<organism evidence="16 17">
    <name type="scientific">Hymenochirus boettgeri</name>
    <name type="common">Congo dwarf clawed frog</name>
    <dbReference type="NCBI Taxonomy" id="247094"/>
    <lineage>
        <taxon>Eukaryota</taxon>
        <taxon>Metazoa</taxon>
        <taxon>Chordata</taxon>
        <taxon>Craniata</taxon>
        <taxon>Vertebrata</taxon>
        <taxon>Euteleostomi</taxon>
        <taxon>Amphibia</taxon>
        <taxon>Batrachia</taxon>
        <taxon>Anura</taxon>
        <taxon>Pipoidea</taxon>
        <taxon>Pipidae</taxon>
        <taxon>Pipinae</taxon>
        <taxon>Hymenochirus</taxon>
    </lineage>
</organism>
<dbReference type="Gene3D" id="1.10.150.110">
    <property type="entry name" value="DNA polymerase beta, N-terminal domain-like"/>
    <property type="match status" value="1"/>
</dbReference>
<dbReference type="InterPro" id="IPR001357">
    <property type="entry name" value="BRCT_dom"/>
</dbReference>
<dbReference type="GO" id="GO:0046872">
    <property type="term" value="F:metal ion binding"/>
    <property type="evidence" value="ECO:0007669"/>
    <property type="project" value="UniProtKB-UniRule"/>
</dbReference>
<dbReference type="GO" id="GO:0003677">
    <property type="term" value="F:DNA binding"/>
    <property type="evidence" value="ECO:0007669"/>
    <property type="project" value="UniProtKB-UniRule"/>
</dbReference>
<dbReference type="GO" id="GO:0006303">
    <property type="term" value="P:double-strand break repair via nonhomologous end joining"/>
    <property type="evidence" value="ECO:0007669"/>
    <property type="project" value="TreeGrafter"/>
</dbReference>
<evidence type="ECO:0000256" key="7">
    <source>
        <dbReference type="ARBA" id="ARBA00022723"/>
    </source>
</evidence>
<sequence>MSTLPLKRRKKDAPAHREPAASEILFPDICLFIVERRMGAARRGFLTALAQKKGFSVTPHFSDKVTHVVSEQNSYSEVLSWIEKQMEHKLQFGTESTPHILDISWFTESMSSGEPVTVESRHRLGFSGSTESFDNVTQIPSYACQRRTSLLHQNKEITDALEILALSASFQGSEARSLAFARSTSVLKCLPFKLQSLQDVKDLPWCGNHCKRVIQEILEDGVCMEVELVKDSEQYQSMKLLTSIFGVGVHTAKKWYQEGVRSLSDLNNNKRKLTAEQRAGLLHYKDLQQHVTREEAEWVEHLVVRALQSYVPDVQVTMTGGFRRGKEVGHDVDFLITHPKEEALNGLLKKAISWLESKGYLLYHHVKARSQSFSKSSTMDGHETCYSIVSLPNYYKHNWDCEAEETLKNLDNSEKETSHNWRAIRVDLVVAPYSEYSYALLGWTGSKHFERELRRYSFEVKKMSLSSHGLFDNEKKCLLPAASEEEVFAHLGLPFLLPFDRNA</sequence>
<protein>
    <recommendedName>
        <fullName evidence="12 13">DNA-directed DNA/RNA polymerase mu</fullName>
        <ecNumber evidence="13">2.7.7.7</ecNumber>
    </recommendedName>
</protein>
<dbReference type="InterPro" id="IPR027421">
    <property type="entry name" value="DNA_pol_lamdba_lyase_dom_sf"/>
</dbReference>
<dbReference type="GO" id="GO:0005634">
    <property type="term" value="C:nucleus"/>
    <property type="evidence" value="ECO:0007669"/>
    <property type="project" value="UniProtKB-SubCell"/>
</dbReference>
<comment type="catalytic activity">
    <reaction evidence="13">
        <text>DNA(n) + a 2'-deoxyribonucleoside 5'-triphosphate = DNA(n+1) + diphosphate</text>
        <dbReference type="Rhea" id="RHEA:22508"/>
        <dbReference type="Rhea" id="RHEA-COMP:17339"/>
        <dbReference type="Rhea" id="RHEA-COMP:17340"/>
        <dbReference type="ChEBI" id="CHEBI:33019"/>
        <dbReference type="ChEBI" id="CHEBI:61560"/>
        <dbReference type="ChEBI" id="CHEBI:173112"/>
        <dbReference type="EC" id="2.7.7.7"/>
    </reaction>
</comment>
<accession>A0A8T2JES1</accession>
<dbReference type="InterPro" id="IPR037160">
    <property type="entry name" value="DNA_Pol_thumb_sf"/>
</dbReference>
<dbReference type="PRINTS" id="PR00871">
    <property type="entry name" value="DNAPOLXTDT"/>
</dbReference>
<evidence type="ECO:0000259" key="15">
    <source>
        <dbReference type="PROSITE" id="PS50172"/>
    </source>
</evidence>
<dbReference type="Gene3D" id="3.30.460.10">
    <property type="entry name" value="Beta Polymerase, domain 2"/>
    <property type="match status" value="1"/>
</dbReference>
<dbReference type="InterPro" id="IPR022312">
    <property type="entry name" value="DNA_pol_X"/>
</dbReference>
<reference evidence="16" key="1">
    <citation type="thesis" date="2020" institute="ProQuest LLC" country="789 East Eisenhower Parkway, Ann Arbor, MI, USA">
        <title>Comparative Genomics and Chromosome Evolution.</title>
        <authorList>
            <person name="Mudd A.B."/>
        </authorList>
    </citation>
    <scope>NUCLEOTIDE SEQUENCE</scope>
    <source>
        <strain evidence="16">Female2</strain>
        <tissue evidence="16">Blood</tissue>
    </source>
</reference>
<dbReference type="PROSITE" id="PS50172">
    <property type="entry name" value="BRCT"/>
    <property type="match status" value="1"/>
</dbReference>
<keyword evidence="8 13" id="KW-0460">Magnesium</keyword>
<dbReference type="PANTHER" id="PTHR11276">
    <property type="entry name" value="DNA POLYMERASE TYPE-X FAMILY MEMBER"/>
    <property type="match status" value="1"/>
</dbReference>
<evidence type="ECO:0000256" key="14">
    <source>
        <dbReference type="PIRSR" id="PIRSR000817-1"/>
    </source>
</evidence>
<dbReference type="InterPro" id="IPR027249">
    <property type="entry name" value="DNA/RNApol_mu"/>
</dbReference>
<dbReference type="PRINTS" id="PR00869">
    <property type="entry name" value="DNAPOLX"/>
</dbReference>
<evidence type="ECO:0000256" key="8">
    <source>
        <dbReference type="ARBA" id="ARBA00022842"/>
    </source>
</evidence>
<keyword evidence="6 13" id="KW-0548">Nucleotidyltransferase</keyword>
<dbReference type="InterPro" id="IPR029398">
    <property type="entry name" value="PolB_thumb"/>
</dbReference>
<dbReference type="InterPro" id="IPR002054">
    <property type="entry name" value="DNA-dir_DNA_pol_X"/>
</dbReference>
<dbReference type="InterPro" id="IPR019843">
    <property type="entry name" value="DNA_pol-X_BS"/>
</dbReference>
<feature type="binding site" evidence="14">
    <location>
        <position position="427"/>
    </location>
    <ligand>
        <name>Mg(2+)</name>
        <dbReference type="ChEBI" id="CHEBI:18420"/>
    </ligand>
</feature>
<dbReference type="InterPro" id="IPR010996">
    <property type="entry name" value="HHH_MUS81"/>
</dbReference>
<evidence type="ECO:0000256" key="4">
    <source>
        <dbReference type="ARBA" id="ARBA00022553"/>
    </source>
</evidence>
<evidence type="ECO:0000256" key="6">
    <source>
        <dbReference type="ARBA" id="ARBA00022695"/>
    </source>
</evidence>
<keyword evidence="9" id="KW-0233">DNA recombination</keyword>
<dbReference type="PIRSF" id="PIRSF000817">
    <property type="entry name" value="DNA_NT"/>
    <property type="match status" value="1"/>
</dbReference>
<keyword evidence="5 13" id="KW-0808">Transferase</keyword>
<dbReference type="GO" id="GO:0006310">
    <property type="term" value="P:DNA recombination"/>
    <property type="evidence" value="ECO:0007669"/>
    <property type="project" value="UniProtKB-KW"/>
</dbReference>
<dbReference type="Gene3D" id="3.30.210.10">
    <property type="entry name" value="DNA polymerase, thumb domain"/>
    <property type="match status" value="1"/>
</dbReference>
<dbReference type="OrthoDB" id="205514at2759"/>
<evidence type="ECO:0000256" key="11">
    <source>
        <dbReference type="ARBA" id="ARBA00054461"/>
    </source>
</evidence>
<dbReference type="EC" id="2.7.7.7" evidence="13"/>
<dbReference type="FunFam" id="3.40.50.10190:FF:000035">
    <property type="entry name" value="DNA-directed DNA/RNA polymerase mu"/>
    <property type="match status" value="1"/>
</dbReference>
<dbReference type="Pfam" id="PF10391">
    <property type="entry name" value="DNA_pol_lambd_f"/>
    <property type="match status" value="1"/>
</dbReference>
<dbReference type="Gene3D" id="3.40.50.10190">
    <property type="entry name" value="BRCT domain"/>
    <property type="match status" value="1"/>
</dbReference>
<keyword evidence="10 13" id="KW-0539">Nucleus</keyword>
<keyword evidence="17" id="KW-1185">Reference proteome</keyword>
<dbReference type="Pfam" id="PF14792">
    <property type="entry name" value="DNA_pol_B_palm"/>
    <property type="match status" value="1"/>
</dbReference>
<evidence type="ECO:0000313" key="17">
    <source>
        <dbReference type="Proteomes" id="UP000812440"/>
    </source>
</evidence>
<keyword evidence="4" id="KW-0597">Phosphoprotein</keyword>
<dbReference type="SMART" id="SM00483">
    <property type="entry name" value="POLXc"/>
    <property type="match status" value="1"/>
</dbReference>
<dbReference type="SMART" id="SM00292">
    <property type="entry name" value="BRCT"/>
    <property type="match status" value="1"/>
</dbReference>
<evidence type="ECO:0000256" key="2">
    <source>
        <dbReference type="ARBA" id="ARBA00004123"/>
    </source>
</evidence>
<dbReference type="PROSITE" id="PS00522">
    <property type="entry name" value="DNA_POLYMERASE_X"/>
    <property type="match status" value="1"/>
</dbReference>
<name>A0A8T2JES1_9PIPI</name>
<dbReference type="SUPFAM" id="SSF52113">
    <property type="entry name" value="BRCT domain"/>
    <property type="match status" value="1"/>
</dbReference>
<gene>
    <name evidence="16" type="ORF">GDO86_006627</name>
</gene>
<dbReference type="FunFam" id="1.10.150.110:FF:000003">
    <property type="entry name" value="DNA polymerase mu"/>
    <property type="match status" value="1"/>
</dbReference>
<dbReference type="SUPFAM" id="SSF81585">
    <property type="entry name" value="PsbU/PolX domain-like"/>
    <property type="match status" value="1"/>
</dbReference>
<evidence type="ECO:0000313" key="16">
    <source>
        <dbReference type="EMBL" id="KAG8440956.1"/>
    </source>
</evidence>
<feature type="binding site" evidence="14">
    <location>
        <position position="333"/>
    </location>
    <ligand>
        <name>Mg(2+)</name>
        <dbReference type="ChEBI" id="CHEBI:18420"/>
    </ligand>
</feature>
<dbReference type="EMBL" id="JAACNH010000006">
    <property type="protein sequence ID" value="KAG8440957.1"/>
    <property type="molecule type" value="Genomic_DNA"/>
</dbReference>
<feature type="binding site" evidence="14">
    <location>
        <position position="331"/>
    </location>
    <ligand>
        <name>Mg(2+)</name>
        <dbReference type="ChEBI" id="CHEBI:18420"/>
    </ligand>
</feature>
<evidence type="ECO:0000256" key="1">
    <source>
        <dbReference type="ARBA" id="ARBA00001946"/>
    </source>
</evidence>
<comment type="caution">
    <text evidence="16">The sequence shown here is derived from an EMBL/GenBank/DDBJ whole genome shotgun (WGS) entry which is preliminary data.</text>
</comment>
<keyword evidence="7 13" id="KW-0479">Metal-binding</keyword>
<dbReference type="FunFam" id="1.10.150.20:FF:000010">
    <property type="entry name" value="DNA polymerase lambda"/>
    <property type="match status" value="1"/>
</dbReference>
<evidence type="ECO:0000256" key="12">
    <source>
        <dbReference type="ARBA" id="ARBA00071509"/>
    </source>
</evidence>
<evidence type="ECO:0000256" key="13">
    <source>
        <dbReference type="PIRNR" id="PIRNR000817"/>
    </source>
</evidence>
<comment type="cofactor">
    <cofactor evidence="1 13 14">
        <name>Mg(2+)</name>
        <dbReference type="ChEBI" id="CHEBI:18420"/>
    </cofactor>
</comment>
<dbReference type="PIRSF" id="PIRSF501176">
    <property type="entry name" value="DNApol_mu"/>
    <property type="match status" value="1"/>
</dbReference>
<dbReference type="InterPro" id="IPR018944">
    <property type="entry name" value="DNA_pol_lambd_fingers_domain"/>
</dbReference>
<comment type="function">
    <text evidence="11">Gap-filling polymerase involved in repair of DNA double-strand breaks by non-homologous end joining (NHEJ). Participates in immunoglobulin (Ig) light chain gene rearrangement in V(D)J recombination.</text>
</comment>
<dbReference type="Pfam" id="PF00533">
    <property type="entry name" value="BRCT"/>
    <property type="match status" value="1"/>
</dbReference>
<dbReference type="InterPro" id="IPR036420">
    <property type="entry name" value="BRCT_dom_sf"/>
</dbReference>
<dbReference type="Pfam" id="PF14716">
    <property type="entry name" value="HHH_8"/>
    <property type="match status" value="1"/>
</dbReference>
<dbReference type="SUPFAM" id="SSF81301">
    <property type="entry name" value="Nucleotidyltransferase"/>
    <property type="match status" value="1"/>
</dbReference>
<dbReference type="CDD" id="cd00141">
    <property type="entry name" value="NT_POLXc"/>
    <property type="match status" value="1"/>
</dbReference>
<evidence type="ECO:0000256" key="9">
    <source>
        <dbReference type="ARBA" id="ARBA00023172"/>
    </source>
</evidence>
<feature type="domain" description="BRCT" evidence="15">
    <location>
        <begin position="21"/>
        <end position="123"/>
    </location>
</feature>
<dbReference type="PANTHER" id="PTHR11276:SF24">
    <property type="entry name" value="DNA-DIRECTED DNA_RNA POLYMERASE MU"/>
    <property type="match status" value="1"/>
</dbReference>
<comment type="subcellular location">
    <subcellularLocation>
        <location evidence="2 13">Nucleus</location>
    </subcellularLocation>
</comment>
<evidence type="ECO:0000256" key="5">
    <source>
        <dbReference type="ARBA" id="ARBA00022679"/>
    </source>
</evidence>
<evidence type="ECO:0000256" key="3">
    <source>
        <dbReference type="ARBA" id="ARBA00008323"/>
    </source>
</evidence>
<dbReference type="Pfam" id="PF14791">
    <property type="entry name" value="DNA_pol_B_thumb"/>
    <property type="match status" value="1"/>
</dbReference>
<dbReference type="AlphaFoldDB" id="A0A8T2JES1"/>
<evidence type="ECO:0000256" key="10">
    <source>
        <dbReference type="ARBA" id="ARBA00023242"/>
    </source>
</evidence>
<dbReference type="InterPro" id="IPR043519">
    <property type="entry name" value="NT_sf"/>
</dbReference>
<dbReference type="Proteomes" id="UP000812440">
    <property type="component" value="Chromosome 3"/>
</dbReference>
<dbReference type="InterPro" id="IPR001726">
    <property type="entry name" value="TdT/Mu"/>
</dbReference>
<dbReference type="EMBL" id="JAACNH010000006">
    <property type="protein sequence ID" value="KAG8440956.1"/>
    <property type="molecule type" value="Genomic_DNA"/>
</dbReference>
<proteinExistence type="inferred from homology"/>
<dbReference type="FunFam" id="3.30.210.10:FF:000004">
    <property type="entry name" value="DNA-directed DNA/RNA polymerase mu"/>
    <property type="match status" value="1"/>
</dbReference>
<dbReference type="SUPFAM" id="SSF47802">
    <property type="entry name" value="DNA polymerase beta, N-terminal domain-like"/>
    <property type="match status" value="1"/>
</dbReference>
<dbReference type="Gene3D" id="1.10.150.20">
    <property type="entry name" value="5' to 3' exonuclease, C-terminal subdomain"/>
    <property type="match status" value="1"/>
</dbReference>
<dbReference type="InterPro" id="IPR028207">
    <property type="entry name" value="DNA_pol_B_palm_palm"/>
</dbReference>
<comment type="similarity">
    <text evidence="3 13">Belongs to the DNA polymerase type-X family.</text>
</comment>
<dbReference type="GO" id="GO:0003887">
    <property type="term" value="F:DNA-directed DNA polymerase activity"/>
    <property type="evidence" value="ECO:0007669"/>
    <property type="project" value="UniProtKB-UniRule"/>
</dbReference>